<comment type="caution">
    <text evidence="2">The sequence shown here is derived from an EMBL/GenBank/DDBJ whole genome shotgun (WGS) entry which is preliminary data.</text>
</comment>
<dbReference type="Pfam" id="PF11292">
    <property type="entry name" value="DUF3093"/>
    <property type="match status" value="1"/>
</dbReference>
<sequence length="162" mass="17996">MSPETVYREQGVSVWWLAVAPILAVIVSATEIAVGITVHWWQWTALAVTIDLLVWLQVAGGRTHISVALTRDTLRCGNESLPVDRIAEILPGYAPDDVRRTKSAAEPERPEWMSARTLGQLPRVPRRRYPVGLVLADGETVQAWAKNDYALREALAPLLPTH</sequence>
<proteinExistence type="predicted"/>
<dbReference type="Proteomes" id="UP001500635">
    <property type="component" value="Unassembled WGS sequence"/>
</dbReference>
<feature type="transmembrane region" description="Helical" evidence="1">
    <location>
        <begin position="12"/>
        <end position="34"/>
    </location>
</feature>
<dbReference type="InterPro" id="IPR021443">
    <property type="entry name" value="DUF3093"/>
</dbReference>
<keyword evidence="1" id="KW-0472">Membrane</keyword>
<dbReference type="EMBL" id="BAABFR010000005">
    <property type="protein sequence ID" value="GAA4384903.1"/>
    <property type="molecule type" value="Genomic_DNA"/>
</dbReference>
<gene>
    <name evidence="2" type="ORF">GCM10023147_05980</name>
</gene>
<accession>A0ABP8J5A1</accession>
<evidence type="ECO:0000313" key="2">
    <source>
        <dbReference type="EMBL" id="GAA4384903.1"/>
    </source>
</evidence>
<evidence type="ECO:0008006" key="4">
    <source>
        <dbReference type="Google" id="ProtNLM"/>
    </source>
</evidence>
<name>A0ABP8J5A1_9ACTN</name>
<keyword evidence="1" id="KW-1133">Transmembrane helix</keyword>
<feature type="transmembrane region" description="Helical" evidence="1">
    <location>
        <begin position="40"/>
        <end position="58"/>
    </location>
</feature>
<organism evidence="2 3">
    <name type="scientific">Tsukamurella soli</name>
    <dbReference type="NCBI Taxonomy" id="644556"/>
    <lineage>
        <taxon>Bacteria</taxon>
        <taxon>Bacillati</taxon>
        <taxon>Actinomycetota</taxon>
        <taxon>Actinomycetes</taxon>
        <taxon>Mycobacteriales</taxon>
        <taxon>Tsukamurellaceae</taxon>
        <taxon>Tsukamurella</taxon>
    </lineage>
</organism>
<evidence type="ECO:0000256" key="1">
    <source>
        <dbReference type="SAM" id="Phobius"/>
    </source>
</evidence>
<reference evidence="3" key="1">
    <citation type="journal article" date="2019" name="Int. J. Syst. Evol. Microbiol.">
        <title>The Global Catalogue of Microorganisms (GCM) 10K type strain sequencing project: providing services to taxonomists for standard genome sequencing and annotation.</title>
        <authorList>
            <consortium name="The Broad Institute Genomics Platform"/>
            <consortium name="The Broad Institute Genome Sequencing Center for Infectious Disease"/>
            <person name="Wu L."/>
            <person name="Ma J."/>
        </authorList>
    </citation>
    <scope>NUCLEOTIDE SEQUENCE [LARGE SCALE GENOMIC DNA]</scope>
    <source>
        <strain evidence="3">JCM 17688</strain>
    </source>
</reference>
<dbReference type="RefSeq" id="WP_344990592.1">
    <property type="nucleotide sequence ID" value="NZ_BAABFR010000005.1"/>
</dbReference>
<keyword evidence="3" id="KW-1185">Reference proteome</keyword>
<keyword evidence="1" id="KW-0812">Transmembrane</keyword>
<protein>
    <recommendedName>
        <fullName evidence="4">DUF3093 domain-containing protein</fullName>
    </recommendedName>
</protein>
<evidence type="ECO:0000313" key="3">
    <source>
        <dbReference type="Proteomes" id="UP001500635"/>
    </source>
</evidence>